<evidence type="ECO:0000256" key="6">
    <source>
        <dbReference type="ARBA" id="ARBA00022968"/>
    </source>
</evidence>
<dbReference type="PANTHER" id="PTHR46779">
    <property type="entry name" value="BETA-1,6-GALACTOSYLTRANSFERASE GALT29A"/>
    <property type="match status" value="1"/>
</dbReference>
<evidence type="ECO:0000256" key="2">
    <source>
        <dbReference type="ARBA" id="ARBA00006003"/>
    </source>
</evidence>
<keyword evidence="6" id="KW-0735">Signal-anchor</keyword>
<evidence type="ECO:0000256" key="3">
    <source>
        <dbReference type="ARBA" id="ARBA00022676"/>
    </source>
</evidence>
<comment type="caution">
    <text evidence="13">The sequence shown here is derived from an EMBL/GenBank/DDBJ whole genome shotgun (WGS) entry which is preliminary data.</text>
</comment>
<dbReference type="Gene3D" id="3.90.1480.20">
    <property type="entry name" value="Glycosyl transferase family 29"/>
    <property type="match status" value="1"/>
</dbReference>
<dbReference type="InterPro" id="IPR038578">
    <property type="entry name" value="GT29-like_sf"/>
</dbReference>
<evidence type="ECO:0000256" key="10">
    <source>
        <dbReference type="ARBA" id="ARBA00023180"/>
    </source>
</evidence>
<keyword evidence="5 12" id="KW-0812">Transmembrane</keyword>
<accession>A0A835KT73</accession>
<dbReference type="Pfam" id="PF00777">
    <property type="entry name" value="Glyco_transf_29"/>
    <property type="match status" value="1"/>
</dbReference>
<evidence type="ECO:0000256" key="12">
    <source>
        <dbReference type="SAM" id="Phobius"/>
    </source>
</evidence>
<dbReference type="EMBL" id="JACEFO010000325">
    <property type="protein sequence ID" value="KAF8775260.1"/>
    <property type="molecule type" value="Genomic_DNA"/>
</dbReference>
<gene>
    <name evidence="13" type="ORF">HU200_004664</name>
</gene>
<name>A0A835KT73_9POAL</name>
<dbReference type="CDD" id="cd19952">
    <property type="entry name" value="GT29"/>
    <property type="match status" value="1"/>
</dbReference>
<evidence type="ECO:0000256" key="9">
    <source>
        <dbReference type="ARBA" id="ARBA00023136"/>
    </source>
</evidence>
<comment type="similarity">
    <text evidence="2">Belongs to the glycosyltransferase 29 family.</text>
</comment>
<dbReference type="AlphaFoldDB" id="A0A835KT73"/>
<keyword evidence="10" id="KW-0325">Glycoprotein</keyword>
<keyword evidence="7 12" id="KW-1133">Transmembrane helix</keyword>
<dbReference type="InterPro" id="IPR001675">
    <property type="entry name" value="Glyco_trans_29"/>
</dbReference>
<feature type="region of interest" description="Disordered" evidence="11">
    <location>
        <begin position="63"/>
        <end position="117"/>
    </location>
</feature>
<evidence type="ECO:0000256" key="1">
    <source>
        <dbReference type="ARBA" id="ARBA00004323"/>
    </source>
</evidence>
<evidence type="ECO:0000256" key="7">
    <source>
        <dbReference type="ARBA" id="ARBA00022989"/>
    </source>
</evidence>
<evidence type="ECO:0000256" key="8">
    <source>
        <dbReference type="ARBA" id="ARBA00023034"/>
    </source>
</evidence>
<keyword evidence="3" id="KW-0328">Glycosyltransferase</keyword>
<keyword evidence="4" id="KW-0808">Transferase</keyword>
<feature type="region of interest" description="Disordered" evidence="11">
    <location>
        <begin position="1"/>
        <end position="40"/>
    </location>
</feature>
<proteinExistence type="inferred from homology"/>
<evidence type="ECO:0000256" key="5">
    <source>
        <dbReference type="ARBA" id="ARBA00022692"/>
    </source>
</evidence>
<organism evidence="13 14">
    <name type="scientific">Digitaria exilis</name>
    <dbReference type="NCBI Taxonomy" id="1010633"/>
    <lineage>
        <taxon>Eukaryota</taxon>
        <taxon>Viridiplantae</taxon>
        <taxon>Streptophyta</taxon>
        <taxon>Embryophyta</taxon>
        <taxon>Tracheophyta</taxon>
        <taxon>Spermatophyta</taxon>
        <taxon>Magnoliopsida</taxon>
        <taxon>Liliopsida</taxon>
        <taxon>Poales</taxon>
        <taxon>Poaceae</taxon>
        <taxon>PACMAD clade</taxon>
        <taxon>Panicoideae</taxon>
        <taxon>Panicodae</taxon>
        <taxon>Paniceae</taxon>
        <taxon>Anthephorinae</taxon>
        <taxon>Digitaria</taxon>
    </lineage>
</organism>
<keyword evidence="14" id="KW-1185">Reference proteome</keyword>
<dbReference type="PANTHER" id="PTHR46779:SF1">
    <property type="entry name" value="BETA-1,6-GALACTOSYLTRANSFERASE GALT29A"/>
    <property type="match status" value="1"/>
</dbReference>
<dbReference type="Proteomes" id="UP000636709">
    <property type="component" value="Unassembled WGS sequence"/>
</dbReference>
<keyword evidence="8" id="KW-0333">Golgi apparatus</keyword>
<feature type="transmembrane region" description="Helical" evidence="12">
    <location>
        <begin position="155"/>
        <end position="173"/>
    </location>
</feature>
<dbReference type="OrthoDB" id="10264956at2759"/>
<evidence type="ECO:0000313" key="14">
    <source>
        <dbReference type="Proteomes" id="UP000636709"/>
    </source>
</evidence>
<dbReference type="GO" id="GO:0000139">
    <property type="term" value="C:Golgi membrane"/>
    <property type="evidence" value="ECO:0007669"/>
    <property type="project" value="UniProtKB-SubCell"/>
</dbReference>
<reference evidence="13" key="1">
    <citation type="submission" date="2020-07" db="EMBL/GenBank/DDBJ databases">
        <title>Genome sequence and genetic diversity analysis of an under-domesticated orphan crop, white fonio (Digitaria exilis).</title>
        <authorList>
            <person name="Bennetzen J.L."/>
            <person name="Chen S."/>
            <person name="Ma X."/>
            <person name="Wang X."/>
            <person name="Yssel A.E.J."/>
            <person name="Chaluvadi S.R."/>
            <person name="Johnson M."/>
            <person name="Gangashetty P."/>
            <person name="Hamidou F."/>
            <person name="Sanogo M.D."/>
            <person name="Zwaenepoel A."/>
            <person name="Wallace J."/>
            <person name="Van De Peer Y."/>
            <person name="Van Deynze A."/>
        </authorList>
    </citation>
    <scope>NUCLEOTIDE SEQUENCE</scope>
    <source>
        <tissue evidence="13">Leaves</tissue>
    </source>
</reference>
<keyword evidence="9 12" id="KW-0472">Membrane</keyword>
<evidence type="ECO:0000256" key="4">
    <source>
        <dbReference type="ARBA" id="ARBA00022679"/>
    </source>
</evidence>
<protein>
    <recommendedName>
        <fullName evidence="15">Sialyltransferase-like protein 1</fullName>
    </recommendedName>
</protein>
<evidence type="ECO:0000313" key="13">
    <source>
        <dbReference type="EMBL" id="KAF8775260.1"/>
    </source>
</evidence>
<sequence>MEHADHTGPCNHQKRHAWRASCREPSNGNWARRERAKSHATVQACWRAPRTLGACHPRMKIITPSDANRSSAHRIPHSPNPNTATDKKSRRPMRPHPLGQACELGPPDRLGSSSLRTSHTRTPLLHLCPSLMRVRRPRLGAATAATMKRPLRRSFAVLLFVVLVGAASFSAALRRAVAPAREEAPPPPLDPARLNATLLRLAAADPSEALLRLDVDELLEGRLPASAARARAWRRDRLVHPLHLHHHRFPLPRRGGGRYPDDDHDVLLHPLPRHDQQQLHIDPALRRALRSWHRLRRYDPAVLGGLPSLLALPRRVPSCAVVGNSGILLRANHGALIDSHDAVFRLNNARIAGYAAHVGTKTNFSFINSNILHLCARRPACFCHPYGHGVPILLYICQAAHFLDVAACNVTSSSRHGSPISVTDARLDVLCARIVKYYSLRRFVTETGRAAEEWDRAHDATMFHYSSGMQAIMVAVGVCDRVSVFGFGKSSDAKHHYHSNQKAELDLHDYEAEYAFYHDLAEQPQVVPFLKDAGFAVPPVVFYH</sequence>
<evidence type="ECO:0008006" key="15">
    <source>
        <dbReference type="Google" id="ProtNLM"/>
    </source>
</evidence>
<comment type="subcellular location">
    <subcellularLocation>
        <location evidence="1">Golgi apparatus membrane</location>
        <topology evidence="1">Single-pass type II membrane protein</topology>
    </subcellularLocation>
</comment>
<dbReference type="GO" id="GO:0008373">
    <property type="term" value="F:sialyltransferase activity"/>
    <property type="evidence" value="ECO:0007669"/>
    <property type="project" value="InterPro"/>
</dbReference>
<evidence type="ECO:0000256" key="11">
    <source>
        <dbReference type="SAM" id="MobiDB-lite"/>
    </source>
</evidence>